<comment type="caution">
    <text evidence="2">The sequence shown here is derived from an EMBL/GenBank/DDBJ whole genome shotgun (WGS) entry which is preliminary data.</text>
</comment>
<evidence type="ECO:0000313" key="3">
    <source>
        <dbReference type="Proteomes" id="UP001499884"/>
    </source>
</evidence>
<dbReference type="SUPFAM" id="SSF56645">
    <property type="entry name" value="Acyl-CoA dehydrogenase NM domain-like"/>
    <property type="match status" value="1"/>
</dbReference>
<dbReference type="EMBL" id="BAABEP010000079">
    <property type="protein sequence ID" value="GAA3758947.1"/>
    <property type="molecule type" value="Genomic_DNA"/>
</dbReference>
<organism evidence="2 3">
    <name type="scientific">Streptomyces tremellae</name>
    <dbReference type="NCBI Taxonomy" id="1124239"/>
    <lineage>
        <taxon>Bacteria</taxon>
        <taxon>Bacillati</taxon>
        <taxon>Actinomycetota</taxon>
        <taxon>Actinomycetes</taxon>
        <taxon>Kitasatosporales</taxon>
        <taxon>Streptomycetaceae</taxon>
        <taxon>Streptomyces</taxon>
    </lineage>
</organism>
<accession>A0ABP7G8R2</accession>
<dbReference type="InterPro" id="IPR009100">
    <property type="entry name" value="AcylCoA_DH/oxidase_NM_dom_sf"/>
</dbReference>
<dbReference type="Gene3D" id="1.10.540.10">
    <property type="entry name" value="Acyl-CoA dehydrogenase/oxidase, N-terminal domain"/>
    <property type="match status" value="1"/>
</dbReference>
<name>A0ABP7G8R2_9ACTN</name>
<evidence type="ECO:0000256" key="1">
    <source>
        <dbReference type="SAM" id="MobiDB-lite"/>
    </source>
</evidence>
<feature type="region of interest" description="Disordered" evidence="1">
    <location>
        <begin position="1"/>
        <end position="20"/>
    </location>
</feature>
<evidence type="ECO:0000313" key="2">
    <source>
        <dbReference type="EMBL" id="GAA3758947.1"/>
    </source>
</evidence>
<dbReference type="InterPro" id="IPR046373">
    <property type="entry name" value="Acyl-CoA_Oxase/DH_mid-dom_sf"/>
</dbReference>
<sequence length="424" mass="43743">MGKWWDGGKRDRTTARGAPVSGAADDTGVFWLRVARELADDLAVDAVERDRAGKPPYDEMARIRESGLLPALAPPDGRGLGMEWPTGCAVVRRIAAADGSLGELLGRHYALSWSARFFSDPERARAVEAAARTGQWLWAGDTGTPYPHAFGGEAGTGASLVRAVRRGGAVLRGSRALACAVTVADRLVLDATADDTGEPVVVLVDPRHAGVTREQAHDRFGQRLADAGTCHFDGVPAGGDAVLGPAAADDETAAPFTTLAPLTLRLVLTHVALGIAEGALAEAGELSRAAARSARATEDPGGPLAPADGDMLRTFGSLALALHGASAVVAQATTALSEALGAGPGLDEERRARTAVLVAAAEAATVPAALRAGERVLGLARADGLDRFWRDLRTLVVRAPEGQGLRAIGEHYLSGALGAAAPWA</sequence>
<feature type="compositionally biased region" description="Basic and acidic residues" evidence="1">
    <location>
        <begin position="1"/>
        <end position="14"/>
    </location>
</feature>
<protein>
    <submittedName>
        <fullName evidence="2">Acyl-CoA dehydrogenase family protein</fullName>
    </submittedName>
</protein>
<dbReference type="InterPro" id="IPR037069">
    <property type="entry name" value="AcylCoA_DH/ox_N_sf"/>
</dbReference>
<dbReference type="Gene3D" id="2.40.110.10">
    <property type="entry name" value="Butyryl-CoA Dehydrogenase, subunit A, domain 2"/>
    <property type="match status" value="1"/>
</dbReference>
<dbReference type="Proteomes" id="UP001499884">
    <property type="component" value="Unassembled WGS sequence"/>
</dbReference>
<gene>
    <name evidence="2" type="ORF">GCM10023082_61850</name>
</gene>
<proteinExistence type="predicted"/>
<reference evidence="3" key="1">
    <citation type="journal article" date="2019" name="Int. J. Syst. Evol. Microbiol.">
        <title>The Global Catalogue of Microorganisms (GCM) 10K type strain sequencing project: providing services to taxonomists for standard genome sequencing and annotation.</title>
        <authorList>
            <consortium name="The Broad Institute Genomics Platform"/>
            <consortium name="The Broad Institute Genome Sequencing Center for Infectious Disease"/>
            <person name="Wu L."/>
            <person name="Ma J."/>
        </authorList>
    </citation>
    <scope>NUCLEOTIDE SEQUENCE [LARGE SCALE GENOMIC DNA]</scope>
    <source>
        <strain evidence="3">JCM 30846</strain>
    </source>
</reference>
<keyword evidence="3" id="KW-1185">Reference proteome</keyword>
<dbReference type="Gene3D" id="1.20.140.10">
    <property type="entry name" value="Butyryl-CoA Dehydrogenase, subunit A, domain 3"/>
    <property type="match status" value="1"/>
</dbReference>